<reference evidence="1 2" key="1">
    <citation type="submission" date="2024-05" db="EMBL/GenBank/DDBJ databases">
        <title>Haplotype-resolved chromosome-level genome assembly of Huyou (Citrus changshanensis).</title>
        <authorList>
            <person name="Miao C."/>
            <person name="Chen W."/>
            <person name="Wu Y."/>
            <person name="Wang L."/>
            <person name="Zhao S."/>
            <person name="Grierson D."/>
            <person name="Xu C."/>
            <person name="Chen K."/>
        </authorList>
    </citation>
    <scope>NUCLEOTIDE SEQUENCE [LARGE SCALE GENOMIC DNA]</scope>
    <source>
        <strain evidence="1">01-14</strain>
        <tissue evidence="1">Leaf</tissue>
    </source>
</reference>
<evidence type="ECO:0000313" key="2">
    <source>
        <dbReference type="Proteomes" id="UP001428341"/>
    </source>
</evidence>
<dbReference type="AlphaFoldDB" id="A0AAP0LPS6"/>
<evidence type="ECO:0000313" key="1">
    <source>
        <dbReference type="EMBL" id="KAK9182274.1"/>
    </source>
</evidence>
<protein>
    <submittedName>
        <fullName evidence="1">Uncharacterized protein</fullName>
    </submittedName>
</protein>
<name>A0AAP0LPS6_9ROSI</name>
<keyword evidence="2" id="KW-1185">Reference proteome</keyword>
<proteinExistence type="predicted"/>
<accession>A0AAP0LPS6</accession>
<gene>
    <name evidence="1" type="ORF">WN944_025417</name>
</gene>
<organism evidence="1 2">
    <name type="scientific">Citrus x changshan-huyou</name>
    <dbReference type="NCBI Taxonomy" id="2935761"/>
    <lineage>
        <taxon>Eukaryota</taxon>
        <taxon>Viridiplantae</taxon>
        <taxon>Streptophyta</taxon>
        <taxon>Embryophyta</taxon>
        <taxon>Tracheophyta</taxon>
        <taxon>Spermatophyta</taxon>
        <taxon>Magnoliopsida</taxon>
        <taxon>eudicotyledons</taxon>
        <taxon>Gunneridae</taxon>
        <taxon>Pentapetalae</taxon>
        <taxon>rosids</taxon>
        <taxon>malvids</taxon>
        <taxon>Sapindales</taxon>
        <taxon>Rutaceae</taxon>
        <taxon>Aurantioideae</taxon>
        <taxon>Citrus</taxon>
    </lineage>
</organism>
<sequence length="110" mass="12384">MVISCSEEARGSSTSVFRWNENAANEEQTHEYRPGLFTLTTENQITKKVPGKSDVADEPRWIRVRNKFPPQPVLGNGPAGLVKVEPQPGLEIMAQAERMLENKNCQDLFQ</sequence>
<dbReference type="Proteomes" id="UP001428341">
    <property type="component" value="Unassembled WGS sequence"/>
</dbReference>
<dbReference type="EMBL" id="JBCGBO010000024">
    <property type="protein sequence ID" value="KAK9182274.1"/>
    <property type="molecule type" value="Genomic_DNA"/>
</dbReference>
<comment type="caution">
    <text evidence="1">The sequence shown here is derived from an EMBL/GenBank/DDBJ whole genome shotgun (WGS) entry which is preliminary data.</text>
</comment>